<dbReference type="Proteomes" id="UP000317839">
    <property type="component" value="Unassembled WGS sequence"/>
</dbReference>
<keyword evidence="3" id="KW-0255">Endonuclease</keyword>
<dbReference type="PANTHER" id="PTHR33146">
    <property type="entry name" value="ENDONUCLEASE 4"/>
    <property type="match status" value="1"/>
</dbReference>
<dbReference type="GO" id="GO:0003676">
    <property type="term" value="F:nucleic acid binding"/>
    <property type="evidence" value="ECO:0007669"/>
    <property type="project" value="InterPro"/>
</dbReference>
<dbReference type="OrthoDB" id="267579at2"/>
<dbReference type="AlphaFoldDB" id="A0A545THM1"/>
<accession>A0A545THM1</accession>
<evidence type="ECO:0000256" key="1">
    <source>
        <dbReference type="ARBA" id="ARBA00022722"/>
    </source>
</evidence>
<sequence>MKQLIVYGCGLFLAAQVTTTPVSALGQNGHRITGELAEIYLTEDAKNQIDAILDNESLAEISTYVDQMRSEPTTFWRKTSRPFHYVTVPDGKTYAQVGAPPQGDAVTALEKYKTVLLDSKSSREDKALAIKWIVHIIADLHQPLHVGNGLDRGGNNFKVTYFGKETNLHSVWDTEMIEGFGLSYSEFTNWLARKITQQQVKQWQATDPLVWIEESQAIRADIYPKDTNLRFSYPHKHLPTLKVRMQQAGVRIALYLNEIFAQTKD</sequence>
<keyword evidence="5" id="KW-1015">Disulfide bond</keyword>
<name>A0A545THM1_9GAMM</name>
<dbReference type="PANTHER" id="PTHR33146:SF26">
    <property type="entry name" value="ENDONUCLEASE 4"/>
    <property type="match status" value="1"/>
</dbReference>
<comment type="caution">
    <text evidence="7">The sequence shown here is derived from an EMBL/GenBank/DDBJ whole genome shotgun (WGS) entry which is preliminary data.</text>
</comment>
<dbReference type="GO" id="GO:0004519">
    <property type="term" value="F:endonuclease activity"/>
    <property type="evidence" value="ECO:0007669"/>
    <property type="project" value="UniProtKB-KW"/>
</dbReference>
<proteinExistence type="predicted"/>
<dbReference type="Gene3D" id="1.10.575.10">
    <property type="entry name" value="P1 Nuclease"/>
    <property type="match status" value="1"/>
</dbReference>
<dbReference type="InterPro" id="IPR008947">
    <property type="entry name" value="PLipase_C/P1_nuclease_dom_sf"/>
</dbReference>
<dbReference type="SUPFAM" id="SSF48537">
    <property type="entry name" value="Phospholipase C/P1 nuclease"/>
    <property type="match status" value="1"/>
</dbReference>
<evidence type="ECO:0000313" key="7">
    <source>
        <dbReference type="EMBL" id="TQV76727.1"/>
    </source>
</evidence>
<evidence type="ECO:0000256" key="6">
    <source>
        <dbReference type="ARBA" id="ARBA00023180"/>
    </source>
</evidence>
<dbReference type="CDD" id="cd11010">
    <property type="entry name" value="S1-P1_nuclease"/>
    <property type="match status" value="1"/>
</dbReference>
<evidence type="ECO:0000256" key="5">
    <source>
        <dbReference type="ARBA" id="ARBA00023157"/>
    </source>
</evidence>
<dbReference type="GO" id="GO:0046872">
    <property type="term" value="F:metal ion binding"/>
    <property type="evidence" value="ECO:0007669"/>
    <property type="project" value="UniProtKB-KW"/>
</dbReference>
<protein>
    <submittedName>
        <fullName evidence="7">S1/P1 nuclease</fullName>
    </submittedName>
</protein>
<evidence type="ECO:0000256" key="2">
    <source>
        <dbReference type="ARBA" id="ARBA00022723"/>
    </source>
</evidence>
<evidence type="ECO:0000256" key="3">
    <source>
        <dbReference type="ARBA" id="ARBA00022759"/>
    </source>
</evidence>
<keyword evidence="4" id="KW-0378">Hydrolase</keyword>
<gene>
    <name evidence="7" type="ORF">FLL45_01865</name>
</gene>
<reference evidence="7 8" key="1">
    <citation type="submission" date="2019-06" db="EMBL/GenBank/DDBJ databases">
        <title>Draft genome of Aliikangiella marina GYP-15.</title>
        <authorList>
            <person name="Wang G."/>
        </authorList>
    </citation>
    <scope>NUCLEOTIDE SEQUENCE [LARGE SCALE GENOMIC DNA]</scope>
    <source>
        <strain evidence="7 8">GYP-15</strain>
    </source>
</reference>
<evidence type="ECO:0000256" key="4">
    <source>
        <dbReference type="ARBA" id="ARBA00022801"/>
    </source>
</evidence>
<dbReference type="EMBL" id="VIKR01000001">
    <property type="protein sequence ID" value="TQV76727.1"/>
    <property type="molecule type" value="Genomic_DNA"/>
</dbReference>
<keyword evidence="1" id="KW-0540">Nuclease</keyword>
<keyword evidence="8" id="KW-1185">Reference proteome</keyword>
<dbReference type="GO" id="GO:0006308">
    <property type="term" value="P:DNA catabolic process"/>
    <property type="evidence" value="ECO:0007669"/>
    <property type="project" value="InterPro"/>
</dbReference>
<dbReference type="GO" id="GO:0016788">
    <property type="term" value="F:hydrolase activity, acting on ester bonds"/>
    <property type="evidence" value="ECO:0007669"/>
    <property type="project" value="InterPro"/>
</dbReference>
<organism evidence="7 8">
    <name type="scientific">Aliikangiella marina</name>
    <dbReference type="NCBI Taxonomy" id="1712262"/>
    <lineage>
        <taxon>Bacteria</taxon>
        <taxon>Pseudomonadati</taxon>
        <taxon>Pseudomonadota</taxon>
        <taxon>Gammaproteobacteria</taxon>
        <taxon>Oceanospirillales</taxon>
        <taxon>Pleioneaceae</taxon>
        <taxon>Aliikangiella</taxon>
    </lineage>
</organism>
<evidence type="ECO:0000313" key="8">
    <source>
        <dbReference type="Proteomes" id="UP000317839"/>
    </source>
</evidence>
<keyword evidence="2" id="KW-0479">Metal-binding</keyword>
<keyword evidence="6" id="KW-0325">Glycoprotein</keyword>
<dbReference type="RefSeq" id="WP_142888087.1">
    <property type="nucleotide sequence ID" value="NZ_VIKR01000001.1"/>
</dbReference>
<dbReference type="Pfam" id="PF02265">
    <property type="entry name" value="S1-P1_nuclease"/>
    <property type="match status" value="1"/>
</dbReference>
<dbReference type="InterPro" id="IPR003154">
    <property type="entry name" value="S1/P1nuclease"/>
</dbReference>